<organism evidence="2 3">
    <name type="scientific">Phytophthora nicotianae P10297</name>
    <dbReference type="NCBI Taxonomy" id="1317064"/>
    <lineage>
        <taxon>Eukaryota</taxon>
        <taxon>Sar</taxon>
        <taxon>Stramenopiles</taxon>
        <taxon>Oomycota</taxon>
        <taxon>Peronosporomycetes</taxon>
        <taxon>Peronosporales</taxon>
        <taxon>Peronosporaceae</taxon>
        <taxon>Phytophthora</taxon>
    </lineage>
</organism>
<accession>W2Y063</accession>
<protein>
    <submittedName>
        <fullName evidence="2">Uncharacterized protein</fullName>
    </submittedName>
</protein>
<evidence type="ECO:0000256" key="1">
    <source>
        <dbReference type="SAM" id="MobiDB-lite"/>
    </source>
</evidence>
<feature type="non-terminal residue" evidence="2">
    <location>
        <position position="1"/>
    </location>
</feature>
<comment type="caution">
    <text evidence="2">The sequence shown here is derived from an EMBL/GenBank/DDBJ whole genome shotgun (WGS) entry which is preliminary data.</text>
</comment>
<dbReference type="AlphaFoldDB" id="W2Y063"/>
<sequence length="69" mass="7675">GVRPCAQRKWTPPHRVGETGSSSFFQVDRAPDNNGEVAETDSLVQRFEKRLEAREARYCLVGGGPLLQC</sequence>
<gene>
    <name evidence="2" type="ORF">F442_22682</name>
</gene>
<feature type="region of interest" description="Disordered" evidence="1">
    <location>
        <begin position="1"/>
        <end position="37"/>
    </location>
</feature>
<reference evidence="2 3" key="1">
    <citation type="submission" date="2013-11" db="EMBL/GenBank/DDBJ databases">
        <title>The Genome Sequence of Phytophthora parasitica P10297.</title>
        <authorList>
            <consortium name="The Broad Institute Genomics Platform"/>
            <person name="Russ C."/>
            <person name="Tyler B."/>
            <person name="Panabieres F."/>
            <person name="Shan W."/>
            <person name="Tripathy S."/>
            <person name="Grunwald N."/>
            <person name="Machado M."/>
            <person name="Johnson C.S."/>
            <person name="Walker B."/>
            <person name="Young S.K."/>
            <person name="Zeng Q."/>
            <person name="Gargeya S."/>
            <person name="Fitzgerald M."/>
            <person name="Haas B."/>
            <person name="Abouelleil A."/>
            <person name="Allen A.W."/>
            <person name="Alvarado L."/>
            <person name="Arachchi H.M."/>
            <person name="Berlin A.M."/>
            <person name="Chapman S.B."/>
            <person name="Gainer-Dewar J."/>
            <person name="Goldberg J."/>
            <person name="Griggs A."/>
            <person name="Gujja S."/>
            <person name="Hansen M."/>
            <person name="Howarth C."/>
            <person name="Imamovic A."/>
            <person name="Ireland A."/>
            <person name="Larimer J."/>
            <person name="McCowan C."/>
            <person name="Murphy C."/>
            <person name="Pearson M."/>
            <person name="Poon T.W."/>
            <person name="Priest M."/>
            <person name="Roberts A."/>
            <person name="Saif S."/>
            <person name="Shea T."/>
            <person name="Sisk P."/>
            <person name="Sykes S."/>
            <person name="Wortman J."/>
            <person name="Nusbaum C."/>
            <person name="Birren B."/>
        </authorList>
    </citation>
    <scope>NUCLEOTIDE SEQUENCE [LARGE SCALE GENOMIC DNA]</scope>
    <source>
        <strain evidence="2 3">P10297</strain>
    </source>
</reference>
<proteinExistence type="predicted"/>
<name>W2Y063_PHYNI</name>
<dbReference type="Proteomes" id="UP000018948">
    <property type="component" value="Unassembled WGS sequence"/>
</dbReference>
<dbReference type="EMBL" id="ANIY01005205">
    <property type="protein sequence ID" value="ETP28033.1"/>
    <property type="molecule type" value="Genomic_DNA"/>
</dbReference>
<evidence type="ECO:0000313" key="2">
    <source>
        <dbReference type="EMBL" id="ETP28033.1"/>
    </source>
</evidence>
<evidence type="ECO:0000313" key="3">
    <source>
        <dbReference type="Proteomes" id="UP000018948"/>
    </source>
</evidence>